<dbReference type="InterPro" id="IPR011761">
    <property type="entry name" value="ATP-grasp"/>
</dbReference>
<dbReference type="EMBL" id="JBHDLJ010000019">
    <property type="protein sequence ID" value="MFB0836178.1"/>
    <property type="molecule type" value="Genomic_DNA"/>
</dbReference>
<comment type="caution">
    <text evidence="3">The sequence shown here is derived from an EMBL/GenBank/DDBJ whole genome shotgun (WGS) entry which is preliminary data.</text>
</comment>
<dbReference type="Proteomes" id="UP001575652">
    <property type="component" value="Unassembled WGS sequence"/>
</dbReference>
<feature type="domain" description="ATP-grasp" evidence="2">
    <location>
        <begin position="131"/>
        <end position="330"/>
    </location>
</feature>
<name>A0ABV4UR80_9MICC</name>
<evidence type="ECO:0000313" key="4">
    <source>
        <dbReference type="Proteomes" id="UP001575652"/>
    </source>
</evidence>
<reference evidence="3 4" key="1">
    <citation type="submission" date="2024-09" db="EMBL/GenBank/DDBJ databases">
        <authorList>
            <person name="Salinas-Garcia M.A."/>
            <person name="Prieme A."/>
        </authorList>
    </citation>
    <scope>NUCLEOTIDE SEQUENCE [LARGE SCALE GENOMIC DNA]</scope>
    <source>
        <strain evidence="3 4">DSM 21081</strain>
    </source>
</reference>
<sequence length="451" mass="48894">MRIPDSQPFVPVILGGDIGTYSLAREFHEAYGAVCAAVPAGSNGVLEHSVAIDVRPAGTMVDEDAVVAHLLELARELTADGANPRPLLLCGSLDLQVMLITRHRAALEPWYTIPYVPLATMERAALKQNFYALCDELGVPHPRTLAYRTDAHPQPLPDDLPFPLIGKPADSSAWVRAKFAGKQKIHTIADRTELGDLLDRIAASGYGEPFILQELVPGGDTNMRLCTYFSDRSGTVRFAGYGEVVVEEHAPIVLGNSAGIVTAVNEEVIEQGRRVLEHLGWTGFAMFDAKLDPRDGVVKFFELNPRLGRNHFYLTAAGHNAARFYVREYLGEGYDAGARPGKAAAGAAAVPPAGAGAGTNAGTIAGTTVAGAGTGPEILREEVLYTVLPLALLRRHLRGPVGEKAARLMRAGRVANPLRYRAERHPRRLLYIALSSLNQFRKFRQYPPREA</sequence>
<dbReference type="RefSeq" id="WP_373973353.1">
    <property type="nucleotide sequence ID" value="NZ_JBHDLJ010000019.1"/>
</dbReference>
<keyword evidence="1" id="KW-0067">ATP-binding</keyword>
<dbReference type="PROSITE" id="PS50975">
    <property type="entry name" value="ATP_GRASP"/>
    <property type="match status" value="1"/>
</dbReference>
<evidence type="ECO:0000256" key="1">
    <source>
        <dbReference type="PROSITE-ProRule" id="PRU00409"/>
    </source>
</evidence>
<dbReference type="SUPFAM" id="SSF56059">
    <property type="entry name" value="Glutathione synthetase ATP-binding domain-like"/>
    <property type="match status" value="1"/>
</dbReference>
<dbReference type="Gene3D" id="3.30.470.20">
    <property type="entry name" value="ATP-grasp fold, B domain"/>
    <property type="match status" value="1"/>
</dbReference>
<proteinExistence type="predicted"/>
<gene>
    <name evidence="3" type="ORF">ACETWP_16435</name>
</gene>
<protein>
    <submittedName>
        <fullName evidence="3">Carbamoyl-phosphate synthase</fullName>
    </submittedName>
</protein>
<organism evidence="3 4">
    <name type="scientific">Arthrobacter halodurans</name>
    <dbReference type="NCBI Taxonomy" id="516699"/>
    <lineage>
        <taxon>Bacteria</taxon>
        <taxon>Bacillati</taxon>
        <taxon>Actinomycetota</taxon>
        <taxon>Actinomycetes</taxon>
        <taxon>Micrococcales</taxon>
        <taxon>Micrococcaceae</taxon>
        <taxon>Arthrobacter</taxon>
    </lineage>
</organism>
<keyword evidence="1" id="KW-0547">Nucleotide-binding</keyword>
<evidence type="ECO:0000313" key="3">
    <source>
        <dbReference type="EMBL" id="MFB0836178.1"/>
    </source>
</evidence>
<accession>A0ABV4UR80</accession>
<keyword evidence="4" id="KW-1185">Reference proteome</keyword>
<evidence type="ECO:0000259" key="2">
    <source>
        <dbReference type="PROSITE" id="PS50975"/>
    </source>
</evidence>